<name>A0ACC3SK03_9PEZI</name>
<evidence type="ECO:0000313" key="1">
    <source>
        <dbReference type="EMBL" id="KAK8216834.1"/>
    </source>
</evidence>
<dbReference type="EMBL" id="JAMKPW020000007">
    <property type="protein sequence ID" value="KAK8216834.1"/>
    <property type="molecule type" value="Genomic_DNA"/>
</dbReference>
<gene>
    <name evidence="1" type="ORF">M8818_001797</name>
</gene>
<dbReference type="Proteomes" id="UP001320706">
    <property type="component" value="Unassembled WGS sequence"/>
</dbReference>
<organism evidence="1 2">
    <name type="scientific">Zalaria obscura</name>
    <dbReference type="NCBI Taxonomy" id="2024903"/>
    <lineage>
        <taxon>Eukaryota</taxon>
        <taxon>Fungi</taxon>
        <taxon>Dikarya</taxon>
        <taxon>Ascomycota</taxon>
        <taxon>Pezizomycotina</taxon>
        <taxon>Dothideomycetes</taxon>
        <taxon>Dothideomycetidae</taxon>
        <taxon>Dothideales</taxon>
        <taxon>Zalariaceae</taxon>
        <taxon>Zalaria</taxon>
    </lineage>
</organism>
<accession>A0ACC3SK03</accession>
<keyword evidence="2" id="KW-1185">Reference proteome</keyword>
<comment type="caution">
    <text evidence="1">The sequence shown here is derived from an EMBL/GenBank/DDBJ whole genome shotgun (WGS) entry which is preliminary data.</text>
</comment>
<protein>
    <submittedName>
        <fullName evidence="1">Uncharacterized protein</fullName>
    </submittedName>
</protein>
<sequence>MKDTMRPGGRNASASPSRKPLPPPGSSQFLAYNEAAGESKPLPLPPVDNPPFPLPPMIPRKEIGLRRGSAQLRINTEAAAAASRALAQKRFPYPARGSPFPEYADPGSAAFRSPGPAAPSPPAVPPKEIPRTLRAERRAESPGAGRRRQPQMQRAGSTVGDKVRDFFTPADDKFFNTAWKQGSGYNTPTGGNAGTPVGSRPGSRAGSITGKIKHFMNPNGEDFFNTAWRNGGGSRPSTPKREKEKELVISAPQPVSQQTQGPSQVSTPHPMPPPPSSPFKAAKNYFDAKLSQRKEAQWERLRAAELEKAKKKEIYEHESYVRSRTFSLDGVAIFVEKPEVLASREQEEFERRLEREEERRREKEREEWERSVKEKQVRQEEEKRERKERRRREQEQLMARLKAERETEDRMREASHVTQTGDFISYAYNPTAPLPPLMPEYHPDSVGHGDKESTGLTQWMRKGKEAVGKAADTIPGLRKRAPTANSDLEFADVGVQEMLEPCTVCGKVPQGLEWLSHGKCKDSCALSLRTTRRASLDRRASTGTIPQPVRSHRSVMKPANNHLRLVRQTIYEDPGNPFADEDELSGSAETGWKDFDWSRDSATDIQNGAPTPRTAAPKALEGMEKTERPRLRRSQSVFDNAEQDSSGDEYVPIRAQWRKESIAEMQEEDTKRRQSETRDTKFYGFYNDIFEDEVWRRKV</sequence>
<proteinExistence type="predicted"/>
<evidence type="ECO:0000313" key="2">
    <source>
        <dbReference type="Proteomes" id="UP001320706"/>
    </source>
</evidence>
<reference evidence="1" key="1">
    <citation type="submission" date="2024-02" db="EMBL/GenBank/DDBJ databases">
        <title>Metagenome Assembled Genome of Zalaria obscura JY119.</title>
        <authorList>
            <person name="Vighnesh L."/>
            <person name="Jagadeeshwari U."/>
            <person name="Venkata Ramana C."/>
            <person name="Sasikala C."/>
        </authorList>
    </citation>
    <scope>NUCLEOTIDE SEQUENCE</scope>
    <source>
        <strain evidence="1">JY119</strain>
    </source>
</reference>